<dbReference type="Proteomes" id="UP000583929">
    <property type="component" value="Unassembled WGS sequence"/>
</dbReference>
<gene>
    <name evidence="2" type="ORF">G4B88_015278</name>
</gene>
<dbReference type="Gene3D" id="2.40.50.140">
    <property type="entry name" value="Nucleic acid-binding proteins"/>
    <property type="match status" value="1"/>
</dbReference>
<accession>A0A7J6E4P3</accession>
<reference evidence="2 3" key="1">
    <citation type="journal article" date="2020" name="bioRxiv">
        <title>Sequence and annotation of 42 cannabis genomes reveals extensive copy number variation in cannabinoid synthesis and pathogen resistance genes.</title>
        <authorList>
            <person name="Mckernan K.J."/>
            <person name="Helbert Y."/>
            <person name="Kane L.T."/>
            <person name="Ebling H."/>
            <person name="Zhang L."/>
            <person name="Liu B."/>
            <person name="Eaton Z."/>
            <person name="Mclaughlin S."/>
            <person name="Kingan S."/>
            <person name="Baybayan P."/>
            <person name="Concepcion G."/>
            <person name="Jordan M."/>
            <person name="Riva A."/>
            <person name="Barbazuk W."/>
            <person name="Harkins T."/>
        </authorList>
    </citation>
    <scope>NUCLEOTIDE SEQUENCE [LARGE SCALE GENOMIC DNA]</scope>
    <source>
        <strain evidence="3">cv. Jamaican Lion 4</strain>
        <tissue evidence="2">Leaf</tissue>
    </source>
</reference>
<dbReference type="SUPFAM" id="SSF50249">
    <property type="entry name" value="Nucleic acid-binding proteins"/>
    <property type="match status" value="1"/>
</dbReference>
<protein>
    <recommendedName>
        <fullName evidence="1">Replication factor A C-terminal domain-containing protein</fullName>
    </recommendedName>
</protein>
<comment type="caution">
    <text evidence="2">The sequence shown here is derived from an EMBL/GenBank/DDBJ whole genome shotgun (WGS) entry which is preliminary data.</text>
</comment>
<name>A0A7J6E4P3_CANSA</name>
<dbReference type="Pfam" id="PF08646">
    <property type="entry name" value="Rep_fac-A_C"/>
    <property type="match status" value="1"/>
</dbReference>
<evidence type="ECO:0000313" key="3">
    <source>
        <dbReference type="Proteomes" id="UP000583929"/>
    </source>
</evidence>
<dbReference type="EMBL" id="JAATIQ010000508">
    <property type="protein sequence ID" value="KAF4353324.1"/>
    <property type="molecule type" value="Genomic_DNA"/>
</dbReference>
<dbReference type="InterPro" id="IPR012340">
    <property type="entry name" value="NA-bd_OB-fold"/>
</dbReference>
<organism evidence="2 3">
    <name type="scientific">Cannabis sativa</name>
    <name type="common">Hemp</name>
    <name type="synonym">Marijuana</name>
    <dbReference type="NCBI Taxonomy" id="3483"/>
    <lineage>
        <taxon>Eukaryota</taxon>
        <taxon>Viridiplantae</taxon>
        <taxon>Streptophyta</taxon>
        <taxon>Embryophyta</taxon>
        <taxon>Tracheophyta</taxon>
        <taxon>Spermatophyta</taxon>
        <taxon>Magnoliopsida</taxon>
        <taxon>eudicotyledons</taxon>
        <taxon>Gunneridae</taxon>
        <taxon>Pentapetalae</taxon>
        <taxon>rosids</taxon>
        <taxon>fabids</taxon>
        <taxon>Rosales</taxon>
        <taxon>Cannabaceae</taxon>
        <taxon>Cannabis</taxon>
    </lineage>
</organism>
<dbReference type="AlphaFoldDB" id="A0A7J6E4P3"/>
<dbReference type="PANTHER" id="PTHR47165:SF4">
    <property type="entry name" value="OS03G0429900 PROTEIN"/>
    <property type="match status" value="1"/>
</dbReference>
<dbReference type="InterPro" id="IPR013955">
    <property type="entry name" value="Rep_factor-A_C"/>
</dbReference>
<proteinExistence type="predicted"/>
<sequence>MTALQPTEIAKFWIQGKVVITNLSQSFYYMSCPGCNKGAQKNYNERFLCLCGYESTATPRARIYGQINDDTGSVSVIMFGHEAEQVLGCYATKIIEYSEEEKNKHIENVINELTTKYWILQIYADQEKMKTQRYKNFNVYSIEEAKQEEVANSSS</sequence>
<evidence type="ECO:0000313" key="2">
    <source>
        <dbReference type="EMBL" id="KAF4353324.1"/>
    </source>
</evidence>
<feature type="domain" description="Replication factor A C-terminal" evidence="1">
    <location>
        <begin position="19"/>
        <end position="149"/>
    </location>
</feature>
<dbReference type="PANTHER" id="PTHR47165">
    <property type="entry name" value="OS03G0429900 PROTEIN"/>
    <property type="match status" value="1"/>
</dbReference>
<evidence type="ECO:0000259" key="1">
    <source>
        <dbReference type="Pfam" id="PF08646"/>
    </source>
</evidence>
<keyword evidence="3" id="KW-1185">Reference proteome</keyword>